<keyword evidence="2" id="KW-0812">Transmembrane</keyword>
<gene>
    <name evidence="6" type="ORF">OKIOD_LOCUS10094</name>
</gene>
<reference evidence="6 7" key="1">
    <citation type="submission" date="2021-04" db="EMBL/GenBank/DDBJ databases">
        <authorList>
            <person name="Bliznina A."/>
        </authorList>
    </citation>
    <scope>NUCLEOTIDE SEQUENCE [LARGE SCALE GENOMIC DNA]</scope>
</reference>
<dbReference type="Pfam" id="PF00754">
    <property type="entry name" value="F5_F8_type_C"/>
    <property type="match status" value="1"/>
</dbReference>
<dbReference type="SUPFAM" id="SSF69848">
    <property type="entry name" value="LCCL domain"/>
    <property type="match status" value="1"/>
</dbReference>
<dbReference type="PROSITE" id="PS01285">
    <property type="entry name" value="FA58C_1"/>
    <property type="match status" value="1"/>
</dbReference>
<evidence type="ECO:0000313" key="6">
    <source>
        <dbReference type="EMBL" id="CAG5104553.1"/>
    </source>
</evidence>
<dbReference type="PROSITE" id="PS50022">
    <property type="entry name" value="FA58C_3"/>
    <property type="match status" value="1"/>
</dbReference>
<feature type="domain" description="F5/8 type C" evidence="4">
    <location>
        <begin position="302"/>
        <end position="402"/>
    </location>
</feature>
<evidence type="ECO:0000256" key="3">
    <source>
        <dbReference type="SAM" id="SignalP"/>
    </source>
</evidence>
<feature type="signal peptide" evidence="3">
    <location>
        <begin position="1"/>
        <end position="19"/>
    </location>
</feature>
<dbReference type="InterPro" id="IPR004043">
    <property type="entry name" value="LCCL"/>
</dbReference>
<feature type="domain" description="LCCL" evidence="5">
    <location>
        <begin position="128"/>
        <end position="209"/>
    </location>
</feature>
<dbReference type="InterPro" id="IPR036609">
    <property type="entry name" value="LCCL_sf"/>
</dbReference>
<dbReference type="Gene3D" id="2.60.120.260">
    <property type="entry name" value="Galactose-binding domain-like"/>
    <property type="match status" value="1"/>
</dbReference>
<evidence type="ECO:0000259" key="4">
    <source>
        <dbReference type="PROSITE" id="PS50022"/>
    </source>
</evidence>
<dbReference type="SUPFAM" id="SSF49785">
    <property type="entry name" value="Galactose-binding domain-like"/>
    <property type="match status" value="1"/>
</dbReference>
<sequence length="560" mass="61769">MKIFYWKIFLPTILQLTTALEINDEKNPSGTIEFSTDESIQFSSLSGASSVELVTSFPRGCGRKDIDFLQLKVKEHQSNGEERVYKGCSGSDFPPSIKLPVTVLISSSNWTSSAATMSYFFSSRSPPGPRLIGCSVSFSSLSSKILQIESKNSRAFSVLCPAGCAGTDGGVFGDSKMGFDSKSSICRSGIHAGEISDRFGGILELRKVPAGSDDVIIIPGSTLNSIKSLQTKNSKTNFIPIGFLKEPSKCGNKNILKVDLEKIKTSSFLKAFLDKSDPEMTPVETVLNWKGENAFSNGAFPWAPAIEDRKPWIQVDFNGLMRLERIETKGSDLKPFPWSASKFEIQIYKDGEWTSLEESFSADIASSSHTFMTPLLAEKIRLYPEAAVDSPVPAMNILFYGCEAPLPPHDNSAVLIAVIIALAGVALILALVSLLLIRRTKSKEAKFSKTVFRAPNIYTQNPMDTIQNMKYVSYTQPNFNPPPLGAPQNHPGRMFNPPYSEEQNYNIPFIHHARKMTTLPPAPAPFSHEYSDLETLPIKKQLHQNLKDSSYDDHTYSTLG</sequence>
<keyword evidence="2" id="KW-1133">Transmembrane helix</keyword>
<dbReference type="PANTHER" id="PTHR46806:SF7">
    <property type="entry name" value="COAGULATION FACTOR VIII"/>
    <property type="match status" value="1"/>
</dbReference>
<evidence type="ECO:0000256" key="2">
    <source>
        <dbReference type="SAM" id="Phobius"/>
    </source>
</evidence>
<feature type="chain" id="PRO_5047474575" evidence="3">
    <location>
        <begin position="20"/>
        <end position="560"/>
    </location>
</feature>
<feature type="transmembrane region" description="Helical" evidence="2">
    <location>
        <begin position="413"/>
        <end position="437"/>
    </location>
</feature>
<dbReference type="InterPro" id="IPR050633">
    <property type="entry name" value="Neuropilin_MCO_CoagFactor"/>
</dbReference>
<dbReference type="SMART" id="SM00603">
    <property type="entry name" value="LCCL"/>
    <property type="match status" value="1"/>
</dbReference>
<dbReference type="InterPro" id="IPR000421">
    <property type="entry name" value="FA58C"/>
</dbReference>
<proteinExistence type="predicted"/>
<dbReference type="PROSITE" id="PS50820">
    <property type="entry name" value="LCCL"/>
    <property type="match status" value="1"/>
</dbReference>
<dbReference type="Proteomes" id="UP001158576">
    <property type="component" value="Chromosome 1"/>
</dbReference>
<protein>
    <submittedName>
        <fullName evidence="6">Oidioi.mRNA.OKI2018_I69.chr1.g1329.t1.cds</fullName>
    </submittedName>
</protein>
<keyword evidence="1" id="KW-1015">Disulfide bond</keyword>
<dbReference type="Gene3D" id="2.170.130.20">
    <property type="entry name" value="LCCL-like domain"/>
    <property type="match status" value="1"/>
</dbReference>
<evidence type="ECO:0000256" key="1">
    <source>
        <dbReference type="ARBA" id="ARBA00023157"/>
    </source>
</evidence>
<dbReference type="PANTHER" id="PTHR46806">
    <property type="entry name" value="F5/8 TYPE C DOMAIN-CONTAINING PROTEIN"/>
    <property type="match status" value="1"/>
</dbReference>
<keyword evidence="2" id="KW-0472">Membrane</keyword>
<name>A0ABN7SRD0_OIKDI</name>
<organism evidence="6 7">
    <name type="scientific">Oikopleura dioica</name>
    <name type="common">Tunicate</name>
    <dbReference type="NCBI Taxonomy" id="34765"/>
    <lineage>
        <taxon>Eukaryota</taxon>
        <taxon>Metazoa</taxon>
        <taxon>Chordata</taxon>
        <taxon>Tunicata</taxon>
        <taxon>Appendicularia</taxon>
        <taxon>Copelata</taxon>
        <taxon>Oikopleuridae</taxon>
        <taxon>Oikopleura</taxon>
    </lineage>
</organism>
<dbReference type="EMBL" id="OU015566">
    <property type="protein sequence ID" value="CAG5104553.1"/>
    <property type="molecule type" value="Genomic_DNA"/>
</dbReference>
<keyword evidence="7" id="KW-1185">Reference proteome</keyword>
<accession>A0ABN7SRD0</accession>
<keyword evidence="3" id="KW-0732">Signal</keyword>
<dbReference type="InterPro" id="IPR008979">
    <property type="entry name" value="Galactose-bd-like_sf"/>
</dbReference>
<evidence type="ECO:0000313" key="7">
    <source>
        <dbReference type="Proteomes" id="UP001158576"/>
    </source>
</evidence>
<dbReference type="Pfam" id="PF03815">
    <property type="entry name" value="LCCL"/>
    <property type="match status" value="1"/>
</dbReference>
<evidence type="ECO:0000259" key="5">
    <source>
        <dbReference type="PROSITE" id="PS50820"/>
    </source>
</evidence>